<evidence type="ECO:0000313" key="2">
    <source>
        <dbReference type="EMBL" id="QDO87559.1"/>
    </source>
</evidence>
<dbReference type="KEGG" id="orz:FNH13_03745"/>
<gene>
    <name evidence="2" type="ORF">FNH13_03745</name>
</gene>
<keyword evidence="3" id="KW-1185">Reference proteome</keyword>
<dbReference type="Proteomes" id="UP000315395">
    <property type="component" value="Chromosome"/>
</dbReference>
<dbReference type="EMBL" id="CP041616">
    <property type="protein sequence ID" value="QDO87559.1"/>
    <property type="molecule type" value="Genomic_DNA"/>
</dbReference>
<keyword evidence="1" id="KW-0472">Membrane</keyword>
<sequence length="199" mass="21919">MSDLGSIEAVERKLGWQGLVSLLLVLGTLALTIFYSMPSNVLSTRDGSKLRTVSVELAQQSWVFFTRPPSYHELTPYSVEGNGEIVSALRFPQTNPDNLFGLARKQRAQGPEMANLVGVVGSDSWVACGDLTAEVDCARRATEELDVIEIVNTSTVPTICGKSVLVENEPVRWSFRDVYEGQRLPVRATLLEAKCEESR</sequence>
<organism evidence="2 3">
    <name type="scientific">Ornithinimicrobium ciconiae</name>
    <dbReference type="NCBI Taxonomy" id="2594265"/>
    <lineage>
        <taxon>Bacteria</taxon>
        <taxon>Bacillati</taxon>
        <taxon>Actinomycetota</taxon>
        <taxon>Actinomycetes</taxon>
        <taxon>Micrococcales</taxon>
        <taxon>Ornithinimicrobiaceae</taxon>
        <taxon>Ornithinimicrobium</taxon>
    </lineage>
</organism>
<accession>A0A516G7R4</accession>
<evidence type="ECO:0000256" key="1">
    <source>
        <dbReference type="SAM" id="Phobius"/>
    </source>
</evidence>
<dbReference type="InterPro" id="IPR023902">
    <property type="entry name" value="Sporulation_SdpA"/>
</dbReference>
<keyword evidence="1" id="KW-1133">Transmembrane helix</keyword>
<reference evidence="2 3" key="1">
    <citation type="submission" date="2019-07" db="EMBL/GenBank/DDBJ databases">
        <title>complete genome sequencing of Ornithinimicrobium sp. H23M54.</title>
        <authorList>
            <person name="Bae J.-W."/>
            <person name="Lee S.-Y."/>
        </authorList>
    </citation>
    <scope>NUCLEOTIDE SEQUENCE [LARGE SCALE GENOMIC DNA]</scope>
    <source>
        <strain evidence="2 3">H23M54</strain>
    </source>
</reference>
<feature type="transmembrane region" description="Helical" evidence="1">
    <location>
        <begin position="14"/>
        <end position="35"/>
    </location>
</feature>
<dbReference type="NCBIfam" id="TIGR04034">
    <property type="entry name" value="export_SdpA"/>
    <property type="match status" value="1"/>
</dbReference>
<dbReference type="Pfam" id="PF17418">
    <property type="entry name" value="SdpA"/>
    <property type="match status" value="1"/>
</dbReference>
<evidence type="ECO:0000313" key="3">
    <source>
        <dbReference type="Proteomes" id="UP000315395"/>
    </source>
</evidence>
<name>A0A516G7R4_9MICO</name>
<dbReference type="AlphaFoldDB" id="A0A516G7R4"/>
<protein>
    <submittedName>
        <fullName evidence="2">SdpA family antimicrobial peptide system protein</fullName>
    </submittedName>
</protein>
<keyword evidence="1" id="KW-0812">Transmembrane</keyword>
<proteinExistence type="predicted"/>
<dbReference type="OrthoDB" id="799068at2"/>